<evidence type="ECO:0000259" key="2">
    <source>
        <dbReference type="Pfam" id="PF19026"/>
    </source>
</evidence>
<evidence type="ECO:0000256" key="1">
    <source>
        <dbReference type="SAM" id="MobiDB-lite"/>
    </source>
</evidence>
<dbReference type="InterPro" id="IPR038922">
    <property type="entry name" value="HYPK_UBA"/>
</dbReference>
<dbReference type="InterPro" id="IPR044034">
    <property type="entry name" value="NAC-like_UBA"/>
</dbReference>
<comment type="caution">
    <text evidence="3">The sequence shown here is derived from an EMBL/GenBank/DDBJ whole genome shotgun (WGS) entry which is preliminary data.</text>
</comment>
<dbReference type="eggNOG" id="ENOG502RCPR">
    <property type="taxonomic scope" value="Eukaryota"/>
</dbReference>
<evidence type="ECO:0000313" key="4">
    <source>
        <dbReference type="Proteomes" id="UP000054988"/>
    </source>
</evidence>
<feature type="region of interest" description="Disordered" evidence="1">
    <location>
        <begin position="1"/>
        <end position="21"/>
    </location>
</feature>
<organism evidence="3 4">
    <name type="scientific">Moniliophthora roreri</name>
    <name type="common">Frosty pod rot fungus</name>
    <name type="synonym">Monilia roreri</name>
    <dbReference type="NCBI Taxonomy" id="221103"/>
    <lineage>
        <taxon>Eukaryota</taxon>
        <taxon>Fungi</taxon>
        <taxon>Dikarya</taxon>
        <taxon>Basidiomycota</taxon>
        <taxon>Agaricomycotina</taxon>
        <taxon>Agaricomycetes</taxon>
        <taxon>Agaricomycetidae</taxon>
        <taxon>Agaricales</taxon>
        <taxon>Marasmiineae</taxon>
        <taxon>Marasmiaceae</taxon>
        <taxon>Moniliophthora</taxon>
    </lineage>
</organism>
<dbReference type="Gene3D" id="1.10.8.10">
    <property type="entry name" value="DNA helicase RuvA subunit, C-terminal domain"/>
    <property type="match status" value="1"/>
</dbReference>
<feature type="compositionally biased region" description="Polar residues" evidence="1">
    <location>
        <begin position="1"/>
        <end position="16"/>
    </location>
</feature>
<dbReference type="AlphaFoldDB" id="A0A0W0FFL0"/>
<proteinExistence type="predicted"/>
<dbReference type="EMBL" id="LATX01002020">
    <property type="protein sequence ID" value="KTB34980.1"/>
    <property type="molecule type" value="Genomic_DNA"/>
</dbReference>
<name>A0A0W0FFL0_MONRR</name>
<dbReference type="CDD" id="cd14361">
    <property type="entry name" value="UBA_HYPK"/>
    <property type="match status" value="1"/>
</dbReference>
<reference evidence="3 4" key="1">
    <citation type="submission" date="2015-12" db="EMBL/GenBank/DDBJ databases">
        <title>Draft genome sequence of Moniliophthora roreri, the causal agent of frosty pod rot of cacao.</title>
        <authorList>
            <person name="Aime M.C."/>
            <person name="Diaz-Valderrama J.R."/>
            <person name="Kijpornyongpan T."/>
            <person name="Phillips-Mora W."/>
        </authorList>
    </citation>
    <scope>NUCLEOTIDE SEQUENCE [LARGE SCALE GENOMIC DNA]</scope>
    <source>
        <strain evidence="3 4">MCA 2952</strain>
    </source>
</reference>
<dbReference type="Proteomes" id="UP000054988">
    <property type="component" value="Unassembled WGS sequence"/>
</dbReference>
<gene>
    <name evidence="3" type="ORF">WG66_12420</name>
</gene>
<evidence type="ECO:0000313" key="3">
    <source>
        <dbReference type="EMBL" id="KTB34980.1"/>
    </source>
</evidence>
<sequence>MSSSPQSHAADYTQTDWGEFCENPSERPRWVAGIITSGLSRLSTRTAMSGNLVPRSNGRPEAEVIMNFADGFSYVKAKLDEAYIAVITDKEKDKKPKETITGSKKEDVDLLMNEFEISRPQAEKALAANDKDVIKTIHALIKPPE</sequence>
<protein>
    <recommendedName>
        <fullName evidence="2">Nascent polypeptide-associated complex subunit alpha-like UBA domain-containing protein</fullName>
    </recommendedName>
</protein>
<dbReference type="Pfam" id="PF19026">
    <property type="entry name" value="UBA_HYPK"/>
    <property type="match status" value="1"/>
</dbReference>
<accession>A0A0W0FFL0</accession>
<feature type="domain" description="Nascent polypeptide-associated complex subunit alpha-like UBA" evidence="2">
    <location>
        <begin position="104"/>
        <end position="141"/>
    </location>
</feature>